<evidence type="ECO:0000313" key="2">
    <source>
        <dbReference type="EMBL" id="MPC33202.1"/>
    </source>
</evidence>
<sequence length="163" mass="18156">MSTLDQPRLSQTLSDPSSRRPDSFAQVFSLREAATCTTCLPAAHLPHSFLQGRGAEEEAEMRVSGRTWELEREGGREGGRGDWCQGGNYFCHAAPLKTVSADPFTKVYGERSSCSYFRAPERRPRRVVVVTWCEKEGEWRFPHGQAPATLTGQLGIPVSLTRI</sequence>
<feature type="region of interest" description="Disordered" evidence="1">
    <location>
        <begin position="1"/>
        <end position="21"/>
    </location>
</feature>
<dbReference type="Proteomes" id="UP000324222">
    <property type="component" value="Unassembled WGS sequence"/>
</dbReference>
<keyword evidence="3" id="KW-1185">Reference proteome</keyword>
<protein>
    <submittedName>
        <fullName evidence="2">Uncharacterized protein</fullName>
    </submittedName>
</protein>
<evidence type="ECO:0000256" key="1">
    <source>
        <dbReference type="SAM" id="MobiDB-lite"/>
    </source>
</evidence>
<name>A0A5B7EGE1_PORTR</name>
<organism evidence="2 3">
    <name type="scientific">Portunus trituberculatus</name>
    <name type="common">Swimming crab</name>
    <name type="synonym">Neptunus trituberculatus</name>
    <dbReference type="NCBI Taxonomy" id="210409"/>
    <lineage>
        <taxon>Eukaryota</taxon>
        <taxon>Metazoa</taxon>
        <taxon>Ecdysozoa</taxon>
        <taxon>Arthropoda</taxon>
        <taxon>Crustacea</taxon>
        <taxon>Multicrustacea</taxon>
        <taxon>Malacostraca</taxon>
        <taxon>Eumalacostraca</taxon>
        <taxon>Eucarida</taxon>
        <taxon>Decapoda</taxon>
        <taxon>Pleocyemata</taxon>
        <taxon>Brachyura</taxon>
        <taxon>Eubrachyura</taxon>
        <taxon>Portunoidea</taxon>
        <taxon>Portunidae</taxon>
        <taxon>Portuninae</taxon>
        <taxon>Portunus</taxon>
    </lineage>
</organism>
<proteinExistence type="predicted"/>
<reference evidence="2 3" key="1">
    <citation type="submission" date="2019-05" db="EMBL/GenBank/DDBJ databases">
        <title>Another draft genome of Portunus trituberculatus and its Hox gene families provides insights of decapod evolution.</title>
        <authorList>
            <person name="Jeong J.-H."/>
            <person name="Song I."/>
            <person name="Kim S."/>
            <person name="Choi T."/>
            <person name="Kim D."/>
            <person name="Ryu S."/>
            <person name="Kim W."/>
        </authorList>
    </citation>
    <scope>NUCLEOTIDE SEQUENCE [LARGE SCALE GENOMIC DNA]</scope>
    <source>
        <tissue evidence="2">Muscle</tissue>
    </source>
</reference>
<feature type="compositionally biased region" description="Polar residues" evidence="1">
    <location>
        <begin position="1"/>
        <end position="16"/>
    </location>
</feature>
<dbReference type="EMBL" id="VSRR010002783">
    <property type="protein sequence ID" value="MPC33202.1"/>
    <property type="molecule type" value="Genomic_DNA"/>
</dbReference>
<gene>
    <name evidence="2" type="ORF">E2C01_026546</name>
</gene>
<comment type="caution">
    <text evidence="2">The sequence shown here is derived from an EMBL/GenBank/DDBJ whole genome shotgun (WGS) entry which is preliminary data.</text>
</comment>
<accession>A0A5B7EGE1</accession>
<evidence type="ECO:0000313" key="3">
    <source>
        <dbReference type="Proteomes" id="UP000324222"/>
    </source>
</evidence>
<dbReference type="AlphaFoldDB" id="A0A5B7EGE1"/>